<gene>
    <name evidence="2" type="ORF">N479_13760</name>
</gene>
<dbReference type="PATRIC" id="fig|1129367.4.peg.2573"/>
<evidence type="ECO:0008006" key="4">
    <source>
        <dbReference type="Google" id="ProtNLM"/>
    </source>
</evidence>
<evidence type="ECO:0000313" key="2">
    <source>
        <dbReference type="EMBL" id="KKE83432.1"/>
    </source>
</evidence>
<comment type="caution">
    <text evidence="2">The sequence shown here is derived from an EMBL/GenBank/DDBJ whole genome shotgun (WGS) entry which is preliminary data.</text>
</comment>
<organism evidence="2 3">
    <name type="scientific">Pseudoalteromonas luteoviolacea S4054</name>
    <dbReference type="NCBI Taxonomy" id="1129367"/>
    <lineage>
        <taxon>Bacteria</taxon>
        <taxon>Pseudomonadati</taxon>
        <taxon>Pseudomonadota</taxon>
        <taxon>Gammaproteobacteria</taxon>
        <taxon>Alteromonadales</taxon>
        <taxon>Pseudoalteromonadaceae</taxon>
        <taxon>Pseudoalteromonas</taxon>
    </lineage>
</organism>
<evidence type="ECO:0000256" key="1">
    <source>
        <dbReference type="SAM" id="SignalP"/>
    </source>
</evidence>
<sequence>MRVKFVLPIAIALNTTAVAATVIHDTDGEPGRVTYYGQAAINIMVTQSSSAYDVRVYTPHPASNIPCQSASIYSLNDHRFLTELEIHGKVITGQIPEGYENKEKYVELLCTNTEGSIEHIRHNIAPAPTIKLKSKLDAKRWLDGDQLYPGFYQDVRYRATLNIDNSESTGFCTASSIESDSPLRLQPWHNDGFLDDIISYDETVYYDARTGRIATQIICRNTGGTTRLIENWNIQQDNINHDIVITIN</sequence>
<keyword evidence="1" id="KW-0732">Signal</keyword>
<accession>A0A0F6AB50</accession>
<reference evidence="2 3" key="1">
    <citation type="journal article" date="2015" name="BMC Genomics">
        <title>Genome mining reveals unlocked bioactive potential of marine Gram-negative bacteria.</title>
        <authorList>
            <person name="Machado H."/>
            <person name="Sonnenschein E.C."/>
            <person name="Melchiorsen J."/>
            <person name="Gram L."/>
        </authorList>
    </citation>
    <scope>NUCLEOTIDE SEQUENCE [LARGE SCALE GENOMIC DNA]</scope>
    <source>
        <strain evidence="2 3">S4054</strain>
    </source>
</reference>
<protein>
    <recommendedName>
        <fullName evidence="4">Lipoprotein</fullName>
    </recommendedName>
</protein>
<name>A0A0F6AB50_9GAMM</name>
<proteinExistence type="predicted"/>
<evidence type="ECO:0000313" key="3">
    <source>
        <dbReference type="Proteomes" id="UP000033434"/>
    </source>
</evidence>
<dbReference type="EMBL" id="AUXW01000146">
    <property type="protein sequence ID" value="KKE83432.1"/>
    <property type="molecule type" value="Genomic_DNA"/>
</dbReference>
<feature type="signal peptide" evidence="1">
    <location>
        <begin position="1"/>
        <end position="19"/>
    </location>
</feature>
<dbReference type="Proteomes" id="UP000033434">
    <property type="component" value="Unassembled WGS sequence"/>
</dbReference>
<dbReference type="AlphaFoldDB" id="A0A0F6AB50"/>
<feature type="chain" id="PRO_5002499572" description="Lipoprotein" evidence="1">
    <location>
        <begin position="20"/>
        <end position="248"/>
    </location>
</feature>
<dbReference type="RefSeq" id="WP_046356199.1">
    <property type="nucleotide sequence ID" value="NZ_AUXW01000146.1"/>
</dbReference>